<keyword evidence="3" id="KW-1185">Reference proteome</keyword>
<sequence length="611" mass="69465">MSVNARDRKLEDWYHEVSAGTIKLPRFQRHEAWDRNRISSLMQTVISNLPLGITLVLNVGDEEQFISRYLATAPETNAQVREHLLDGQQRLTAMWRVLNNNYERETFYVYLEEFDGYEGDEEREDKTIYCRNRWRTKDGERRPLWCDQPAGCFKRGLFPASLLRPGDIQPEIDQWIENATSPLEPKEPSKEELKAFYDTQKRISDRIKDFRSIVANYNLPYLALPATTDKAVALDVFINMNTNSKPLSQYDIIVAEVESVMGSSLHDLEEALGEQHPEILDFADLSDLILTTSALLQGHLPNQKGAWAMDKRKMVDNWPRLTRCIALMAAFLKAEGIYDSTRLPTNAVLAPIAALFDAIPDSGDKRGRDELLLKRYLWHSFFSDRYENAAATHAFSDFQMLRRVIKGEVRENGSTYSVDDVPVFEHSLATADEVVQAEWPKRATIRGRAVLAVMCRLGANDFATGQQLNANNIKSRHYHHVYPDALLQEAEIESYLAVNCALISDKTNLSIGRKDPVDYLKGHYQWASEAVVSDRLQSHLIPVPELANGGYENLSDEEKNAKLADDFRAFTNRRAALVVAALSKLIEGRAVSASELFSEVQVVTRDEFQDS</sequence>
<reference evidence="2 3" key="1">
    <citation type="journal article" date="2022" name="Syst. Appl. Microbiol.">
        <title>Rhodopirellula aestuarii sp. nov., a novel member of the genus Rhodopirellula isolated from brackish sediments collected in the Tagus River estuary, Portugal.</title>
        <authorList>
            <person name="Vitorino I.R."/>
            <person name="Klimek D."/>
            <person name="Calusinska M."/>
            <person name="Lobo-da-Cunha A."/>
            <person name="Vasconcelos V."/>
            <person name="Lage O.M."/>
        </authorList>
    </citation>
    <scope>NUCLEOTIDE SEQUENCE [LARGE SCALE GENOMIC DNA]</scope>
    <source>
        <strain evidence="2 3">ICT_H3.1</strain>
    </source>
</reference>
<protein>
    <submittedName>
        <fullName evidence="2">DUF262 domain-containing protein</fullName>
    </submittedName>
</protein>
<name>A0ABT0U166_9BACT</name>
<dbReference type="InterPro" id="IPR004919">
    <property type="entry name" value="GmrSD_N"/>
</dbReference>
<dbReference type="RefSeq" id="WP_250928287.1">
    <property type="nucleotide sequence ID" value="NZ_JAMQBK010000024.1"/>
</dbReference>
<dbReference type="PANTHER" id="PTHR37292">
    <property type="entry name" value="VNG6097C"/>
    <property type="match status" value="1"/>
</dbReference>
<organism evidence="2 3">
    <name type="scientific">Aporhodopirellula aestuarii</name>
    <dbReference type="NCBI Taxonomy" id="2950107"/>
    <lineage>
        <taxon>Bacteria</taxon>
        <taxon>Pseudomonadati</taxon>
        <taxon>Planctomycetota</taxon>
        <taxon>Planctomycetia</taxon>
        <taxon>Pirellulales</taxon>
        <taxon>Pirellulaceae</taxon>
        <taxon>Aporhodopirellula</taxon>
    </lineage>
</organism>
<gene>
    <name evidence="2" type="ORF">NB063_08255</name>
</gene>
<evidence type="ECO:0000313" key="2">
    <source>
        <dbReference type="EMBL" id="MCM2370619.1"/>
    </source>
</evidence>
<dbReference type="Pfam" id="PF03235">
    <property type="entry name" value="GmrSD_N"/>
    <property type="match status" value="1"/>
</dbReference>
<feature type="domain" description="GmrSD restriction endonucleases N-terminal" evidence="1">
    <location>
        <begin position="11"/>
        <end position="256"/>
    </location>
</feature>
<evidence type="ECO:0000259" key="1">
    <source>
        <dbReference type="Pfam" id="PF03235"/>
    </source>
</evidence>
<dbReference type="Proteomes" id="UP001202961">
    <property type="component" value="Unassembled WGS sequence"/>
</dbReference>
<accession>A0ABT0U166</accession>
<dbReference type="PANTHER" id="PTHR37292:SF2">
    <property type="entry name" value="DUF262 DOMAIN-CONTAINING PROTEIN"/>
    <property type="match status" value="1"/>
</dbReference>
<dbReference type="EMBL" id="JAMQBK010000024">
    <property type="protein sequence ID" value="MCM2370619.1"/>
    <property type="molecule type" value="Genomic_DNA"/>
</dbReference>
<proteinExistence type="predicted"/>
<evidence type="ECO:0000313" key="3">
    <source>
        <dbReference type="Proteomes" id="UP001202961"/>
    </source>
</evidence>
<comment type="caution">
    <text evidence="2">The sequence shown here is derived from an EMBL/GenBank/DDBJ whole genome shotgun (WGS) entry which is preliminary data.</text>
</comment>